<dbReference type="HOGENOM" id="CLU_025711_4_1_1"/>
<dbReference type="OrthoDB" id="419598at2759"/>
<dbReference type="eggNOG" id="ENOG502RZY4">
    <property type="taxonomic scope" value="Eukaryota"/>
</dbReference>
<dbReference type="PhylomeDB" id="B8MIG4"/>
<dbReference type="GeneID" id="8109711"/>
<dbReference type="FunCoup" id="B8MIG4">
    <property type="interactions" value="683"/>
</dbReference>
<dbReference type="STRING" id="441959.B8MIG4"/>
<name>B8MIG4_TALSN</name>
<dbReference type="VEuPathDB" id="FungiDB:TSTA_041260"/>
<dbReference type="SUPFAM" id="SSF51735">
    <property type="entry name" value="NAD(P)-binding Rossmann-fold domains"/>
    <property type="match status" value="1"/>
</dbReference>
<evidence type="ECO:0000259" key="2">
    <source>
        <dbReference type="Pfam" id="PF13460"/>
    </source>
</evidence>
<evidence type="ECO:0000313" key="3">
    <source>
        <dbReference type="EMBL" id="EED14648.1"/>
    </source>
</evidence>
<gene>
    <name evidence="3" type="ORF">TSTA_041260</name>
</gene>
<sequence>MHFFIAGGSGQTGTHVINKLIQQGHTVTALVRNPSSITPRVGVKLVQGTPSNIDDIRKALQTPRTPDVIIITLAHVKGAVFDDRGTTFLTYVARNIAQCLEESQMMTTKIIYMSAFGVGDSFPNLNCLMRVLVRVSPLASQFSDHKGAEDTLQSIATDADGRKAVVTIVRPTMLTNGEEAKVQSLGSRGEKASFMPSIPRASVADFMVDAAQIDKCDGKVVVIANAKSTLVDIIPYSWYNT</sequence>
<reference evidence="4" key="1">
    <citation type="journal article" date="2015" name="Genome Announc.">
        <title>Genome sequence of the AIDS-associated pathogen Penicillium marneffei (ATCC18224) and its near taxonomic relative Talaromyces stipitatus (ATCC10500).</title>
        <authorList>
            <person name="Nierman W.C."/>
            <person name="Fedorova-Abrams N.D."/>
            <person name="Andrianopoulos A."/>
        </authorList>
    </citation>
    <scope>NUCLEOTIDE SEQUENCE [LARGE SCALE GENOMIC DNA]</scope>
    <source>
        <strain evidence="4">ATCC 10500 / CBS 375.48 / QM 6759 / NRRL 1006</strain>
    </source>
</reference>
<evidence type="ECO:0000313" key="4">
    <source>
        <dbReference type="Proteomes" id="UP000001745"/>
    </source>
</evidence>
<dbReference type="AlphaFoldDB" id="B8MIG4"/>
<dbReference type="Pfam" id="PF13460">
    <property type="entry name" value="NAD_binding_10"/>
    <property type="match status" value="1"/>
</dbReference>
<dbReference type="Proteomes" id="UP000001745">
    <property type="component" value="Unassembled WGS sequence"/>
</dbReference>
<protein>
    <recommendedName>
        <fullName evidence="2">NAD(P)-binding domain-containing protein</fullName>
    </recommendedName>
</protein>
<proteinExistence type="inferred from homology"/>
<dbReference type="GO" id="GO:0042602">
    <property type="term" value="F:riboflavin reductase (NADPH) activity"/>
    <property type="evidence" value="ECO:0007669"/>
    <property type="project" value="TreeGrafter"/>
</dbReference>
<dbReference type="GO" id="GO:0004074">
    <property type="term" value="F:biliverdin reductase [NAD(P)H] activity"/>
    <property type="evidence" value="ECO:0007669"/>
    <property type="project" value="TreeGrafter"/>
</dbReference>
<keyword evidence="4" id="KW-1185">Reference proteome</keyword>
<dbReference type="InParanoid" id="B8MIG4"/>
<dbReference type="InterPro" id="IPR051606">
    <property type="entry name" value="Polyketide_Oxido-like"/>
</dbReference>
<dbReference type="Gene3D" id="3.40.50.720">
    <property type="entry name" value="NAD(P)-binding Rossmann-like Domain"/>
    <property type="match status" value="1"/>
</dbReference>
<accession>B8MIG4</accession>
<feature type="domain" description="NAD(P)-binding" evidence="2">
    <location>
        <begin position="7"/>
        <end position="212"/>
    </location>
</feature>
<comment type="similarity">
    <text evidence="1">Belongs to the avfA family.</text>
</comment>
<dbReference type="PANTHER" id="PTHR43355:SF2">
    <property type="entry name" value="FLAVIN REDUCTASE (NADPH)"/>
    <property type="match status" value="1"/>
</dbReference>
<organism evidence="3 4">
    <name type="scientific">Talaromyces stipitatus (strain ATCC 10500 / CBS 375.48 / QM 6759 / NRRL 1006)</name>
    <name type="common">Penicillium stipitatum</name>
    <dbReference type="NCBI Taxonomy" id="441959"/>
    <lineage>
        <taxon>Eukaryota</taxon>
        <taxon>Fungi</taxon>
        <taxon>Dikarya</taxon>
        <taxon>Ascomycota</taxon>
        <taxon>Pezizomycotina</taxon>
        <taxon>Eurotiomycetes</taxon>
        <taxon>Eurotiomycetidae</taxon>
        <taxon>Eurotiales</taxon>
        <taxon>Trichocomaceae</taxon>
        <taxon>Talaromyces</taxon>
        <taxon>Talaromyces sect. Talaromyces</taxon>
    </lineage>
</organism>
<dbReference type="EMBL" id="EQ962657">
    <property type="protein sequence ID" value="EED14648.1"/>
    <property type="molecule type" value="Genomic_DNA"/>
</dbReference>
<dbReference type="PANTHER" id="PTHR43355">
    <property type="entry name" value="FLAVIN REDUCTASE (NADPH)"/>
    <property type="match status" value="1"/>
</dbReference>
<dbReference type="InterPro" id="IPR036291">
    <property type="entry name" value="NAD(P)-bd_dom_sf"/>
</dbReference>
<dbReference type="InterPro" id="IPR016040">
    <property type="entry name" value="NAD(P)-bd_dom"/>
</dbReference>
<dbReference type="RefSeq" id="XP_002484601.1">
    <property type="nucleotide sequence ID" value="XM_002484556.1"/>
</dbReference>
<dbReference type="OMA" id="MHFLLRM"/>
<evidence type="ECO:0000256" key="1">
    <source>
        <dbReference type="ARBA" id="ARBA00038376"/>
    </source>
</evidence>